<evidence type="ECO:0000256" key="1">
    <source>
        <dbReference type="SAM" id="Coils"/>
    </source>
</evidence>
<dbReference type="InterPro" id="IPR041685">
    <property type="entry name" value="AAA_GajA/Old/RecF-like"/>
</dbReference>
<gene>
    <name evidence="3" type="ORF">MM415B04118_0003</name>
</gene>
<accession>A0A6M3LH71</accession>
<dbReference type="InterPro" id="IPR027417">
    <property type="entry name" value="P-loop_NTPase"/>
</dbReference>
<name>A0A6M3LH71_9ZZZZ</name>
<keyword evidence="1" id="KW-0175">Coiled coil</keyword>
<feature type="coiled-coil region" evidence="1">
    <location>
        <begin position="165"/>
        <end position="232"/>
    </location>
</feature>
<dbReference type="EMBL" id="MT143177">
    <property type="protein sequence ID" value="QJA93783.1"/>
    <property type="molecule type" value="Genomic_DNA"/>
</dbReference>
<evidence type="ECO:0000313" key="3">
    <source>
        <dbReference type="EMBL" id="QJA93783.1"/>
    </source>
</evidence>
<feature type="coiled-coil region" evidence="1">
    <location>
        <begin position="266"/>
        <end position="340"/>
    </location>
</feature>
<dbReference type="Pfam" id="PF13175">
    <property type="entry name" value="AAA_15"/>
    <property type="match status" value="1"/>
</dbReference>
<proteinExistence type="predicted"/>
<dbReference type="AlphaFoldDB" id="A0A6M3LH71"/>
<sequence>MISEIYIKGFQSHKETTLQLVDGVNALTGDTDSGKSAVIKALLWLFTNRPVLAWEDYKSYWADETEVAVRLDDANAYVGRVKNKDDSFYYIEKDDQKPQEFRAFGKGGPPQEVLDLLCLSDVNYQSQMSLPFMLSQTSGAVGRFLNDAADLEIIDRATSNIKSTLSKEKGELETAKTDQERLTENKKKYAWLPEAEEKLVGLEKQDKQLEVLDRKIDQIEELMKALTSLQIEIEPLYLVLDSKEEIGRLGGEREEIEKDWAKLNGLENLYSEIEECEENIALLSDVLRGQDEVDRLIIVRQQMEGLRKQYDNLKNLFSDILVSQQEKEKEEKELKALEDRFHKAFPTVCPLCGK</sequence>
<protein>
    <submittedName>
        <fullName evidence="3">Putative ATPase domain containing protein</fullName>
    </submittedName>
</protein>
<organism evidence="3">
    <name type="scientific">viral metagenome</name>
    <dbReference type="NCBI Taxonomy" id="1070528"/>
    <lineage>
        <taxon>unclassified sequences</taxon>
        <taxon>metagenomes</taxon>
        <taxon>organismal metagenomes</taxon>
    </lineage>
</organism>
<dbReference type="SUPFAM" id="SSF52540">
    <property type="entry name" value="P-loop containing nucleoside triphosphate hydrolases"/>
    <property type="match status" value="1"/>
</dbReference>
<reference evidence="3" key="1">
    <citation type="submission" date="2020-03" db="EMBL/GenBank/DDBJ databases">
        <title>The deep terrestrial virosphere.</title>
        <authorList>
            <person name="Holmfeldt K."/>
            <person name="Nilsson E."/>
            <person name="Simone D."/>
            <person name="Lopez-Fernandez M."/>
            <person name="Wu X."/>
            <person name="de Brujin I."/>
            <person name="Lundin D."/>
            <person name="Andersson A."/>
            <person name="Bertilsson S."/>
            <person name="Dopson M."/>
        </authorList>
    </citation>
    <scope>NUCLEOTIDE SEQUENCE</scope>
    <source>
        <strain evidence="3">MM415B04118</strain>
    </source>
</reference>
<evidence type="ECO:0000259" key="2">
    <source>
        <dbReference type="Pfam" id="PF13175"/>
    </source>
</evidence>
<dbReference type="Gene3D" id="3.40.50.300">
    <property type="entry name" value="P-loop containing nucleotide triphosphate hydrolases"/>
    <property type="match status" value="1"/>
</dbReference>
<feature type="domain" description="Endonuclease GajA/Old nuclease/RecF-like AAA" evidence="2">
    <location>
        <begin position="1"/>
        <end position="287"/>
    </location>
</feature>